<dbReference type="SUPFAM" id="SSF47413">
    <property type="entry name" value="lambda repressor-like DNA-binding domains"/>
    <property type="match status" value="1"/>
</dbReference>
<dbReference type="Gene3D" id="1.10.260.40">
    <property type="entry name" value="lambda repressor-like DNA-binding domains"/>
    <property type="match status" value="1"/>
</dbReference>
<sequence>MEIEKVVEKIVQYRNKKGYTYENMANELELTPAAYRKIETGETKTNRGKIV</sequence>
<dbReference type="RefSeq" id="WP_245688790.1">
    <property type="nucleotide sequence ID" value="NZ_FNAS01000002.1"/>
</dbReference>
<dbReference type="InterPro" id="IPR001387">
    <property type="entry name" value="Cro/C1-type_HTH"/>
</dbReference>
<gene>
    <name evidence="2" type="ORF">SAMN05421544_102162</name>
</gene>
<dbReference type="AlphaFoldDB" id="A0A1G6ZQ04"/>
<protein>
    <submittedName>
        <fullName evidence="2">Helix-turn-helix</fullName>
    </submittedName>
</protein>
<dbReference type="InterPro" id="IPR010982">
    <property type="entry name" value="Lambda_DNA-bd_dom_sf"/>
</dbReference>
<organism evidence="2 3">
    <name type="scientific">Riemerella columbipharyngis</name>
    <dbReference type="NCBI Taxonomy" id="1071918"/>
    <lineage>
        <taxon>Bacteria</taxon>
        <taxon>Pseudomonadati</taxon>
        <taxon>Bacteroidota</taxon>
        <taxon>Flavobacteriia</taxon>
        <taxon>Flavobacteriales</taxon>
        <taxon>Weeksellaceae</taxon>
        <taxon>Riemerella</taxon>
    </lineage>
</organism>
<feature type="domain" description="HTH cro/C1-type" evidence="1">
    <location>
        <begin position="10"/>
        <end position="44"/>
    </location>
</feature>
<accession>A0A1G6ZQ04</accession>
<proteinExistence type="predicted"/>
<evidence type="ECO:0000259" key="1">
    <source>
        <dbReference type="PROSITE" id="PS50943"/>
    </source>
</evidence>
<dbReference type="Proteomes" id="UP000198517">
    <property type="component" value="Unassembled WGS sequence"/>
</dbReference>
<reference evidence="2 3" key="1">
    <citation type="submission" date="2016-10" db="EMBL/GenBank/DDBJ databases">
        <authorList>
            <person name="de Groot N.N."/>
        </authorList>
    </citation>
    <scope>NUCLEOTIDE SEQUENCE [LARGE SCALE GENOMIC DNA]</scope>
    <source>
        <strain evidence="2 3">DSM 24015</strain>
    </source>
</reference>
<evidence type="ECO:0000313" key="2">
    <source>
        <dbReference type="EMBL" id="SDE04572.1"/>
    </source>
</evidence>
<dbReference type="Pfam" id="PF01381">
    <property type="entry name" value="HTH_3"/>
    <property type="match status" value="1"/>
</dbReference>
<evidence type="ECO:0000313" key="3">
    <source>
        <dbReference type="Proteomes" id="UP000198517"/>
    </source>
</evidence>
<keyword evidence="3" id="KW-1185">Reference proteome</keyword>
<dbReference type="GO" id="GO:0003677">
    <property type="term" value="F:DNA binding"/>
    <property type="evidence" value="ECO:0007669"/>
    <property type="project" value="InterPro"/>
</dbReference>
<dbReference type="EMBL" id="FNAS01000002">
    <property type="protein sequence ID" value="SDE04572.1"/>
    <property type="molecule type" value="Genomic_DNA"/>
</dbReference>
<name>A0A1G6ZQ04_9FLAO</name>
<dbReference type="PROSITE" id="PS50943">
    <property type="entry name" value="HTH_CROC1"/>
    <property type="match status" value="1"/>
</dbReference>
<dbReference type="STRING" id="1071918.SAMN05421544_102162"/>